<dbReference type="EMBL" id="KB644410">
    <property type="protein sequence ID" value="EPS27835.1"/>
    <property type="molecule type" value="Genomic_DNA"/>
</dbReference>
<reference evidence="10 11" key="1">
    <citation type="journal article" date="2013" name="PLoS ONE">
        <title>Genomic and secretomic analyses reveal unique features of the lignocellulolytic enzyme system of Penicillium decumbens.</title>
        <authorList>
            <person name="Liu G."/>
            <person name="Zhang L."/>
            <person name="Wei X."/>
            <person name="Zou G."/>
            <person name="Qin Y."/>
            <person name="Ma L."/>
            <person name="Li J."/>
            <person name="Zheng H."/>
            <person name="Wang S."/>
            <person name="Wang C."/>
            <person name="Xun L."/>
            <person name="Zhao G.-P."/>
            <person name="Zhou Z."/>
            <person name="Qu Y."/>
        </authorList>
    </citation>
    <scope>NUCLEOTIDE SEQUENCE [LARGE SCALE GENOMIC DNA]</scope>
    <source>
        <strain evidence="11">114-2 / CGMCC 5302</strain>
    </source>
</reference>
<dbReference type="PANTHER" id="PTHR46030">
    <property type="entry name" value="ALPHA-KETOGLUTARATE-DEPENDENT DIOXYGENASE ALKB HOMOLOG 6"/>
    <property type="match status" value="1"/>
</dbReference>
<protein>
    <recommendedName>
        <fullName evidence="9">Fe2OG dioxygenase domain-containing protein</fullName>
    </recommendedName>
</protein>
<evidence type="ECO:0000313" key="11">
    <source>
        <dbReference type="Proteomes" id="UP000019376"/>
    </source>
</evidence>
<accession>S7ZB98</accession>
<dbReference type="InterPro" id="IPR032862">
    <property type="entry name" value="ALKBH6"/>
</dbReference>
<dbReference type="HOGENOM" id="CLU_059836_0_0_1"/>
<dbReference type="OrthoDB" id="412814at2759"/>
<feature type="domain" description="Fe2OG dioxygenase" evidence="9">
    <location>
        <begin position="99"/>
        <end position="240"/>
    </location>
</feature>
<feature type="region of interest" description="Disordered" evidence="8">
    <location>
        <begin position="145"/>
        <end position="167"/>
    </location>
</feature>
<dbReference type="PANTHER" id="PTHR46030:SF1">
    <property type="entry name" value="ALPHA-KETOGLUTARATE-DEPENDENT DIOXYGENASE ALKB HOMOLOG 6"/>
    <property type="match status" value="1"/>
</dbReference>
<keyword evidence="11" id="KW-1185">Reference proteome</keyword>
<evidence type="ECO:0000256" key="6">
    <source>
        <dbReference type="ARBA" id="ARBA00023004"/>
    </source>
</evidence>
<dbReference type="PhylomeDB" id="S7ZB98"/>
<evidence type="ECO:0000256" key="3">
    <source>
        <dbReference type="ARBA" id="ARBA00022723"/>
    </source>
</evidence>
<comment type="similarity">
    <text evidence="2">Belongs to the alkB family.</text>
</comment>
<dbReference type="SUPFAM" id="SSF51197">
    <property type="entry name" value="Clavaminate synthase-like"/>
    <property type="match status" value="1"/>
</dbReference>
<evidence type="ECO:0000313" key="10">
    <source>
        <dbReference type="EMBL" id="EPS27835.1"/>
    </source>
</evidence>
<dbReference type="GO" id="GO:0051213">
    <property type="term" value="F:dioxygenase activity"/>
    <property type="evidence" value="ECO:0007669"/>
    <property type="project" value="UniProtKB-KW"/>
</dbReference>
<evidence type="ECO:0000256" key="5">
    <source>
        <dbReference type="ARBA" id="ARBA00023002"/>
    </source>
</evidence>
<keyword evidence="3" id="KW-0479">Metal-binding</keyword>
<dbReference type="Pfam" id="PF13532">
    <property type="entry name" value="2OG-FeII_Oxy_2"/>
    <property type="match status" value="1"/>
</dbReference>
<evidence type="ECO:0000259" key="9">
    <source>
        <dbReference type="PROSITE" id="PS51471"/>
    </source>
</evidence>
<evidence type="ECO:0000256" key="8">
    <source>
        <dbReference type="SAM" id="MobiDB-lite"/>
    </source>
</evidence>
<comment type="subcellular location">
    <subcellularLocation>
        <location evidence="1">Nucleus</location>
    </subcellularLocation>
</comment>
<sequence length="256" mass="28787">MATTSKTLDAARIVSLPNDAFYIPNFITEDEEQHLLRKISTAPLPRWTQLTHRRLQTWPSSLTKTNTLLAAPLPPWLTTPIIEPKFSTLGIFADAPHSAPNHVLINEYQPGQGIMPHEDGPAYHPLVATVSLGAPIILDIYDKESKGQHGEESKCEMDLDPSGKRDRTPRFRILQEPRSLLVTRGQMYTEFLHGIAEKVMDEDLGPSTVCNWELLGERDTFWGGFYERSTRTSLTFRDVMKVAKMGNSLKFLGGSK</sequence>
<dbReference type="PROSITE" id="PS51471">
    <property type="entry name" value="FE2OG_OXY"/>
    <property type="match status" value="1"/>
</dbReference>
<dbReference type="Gene3D" id="2.60.120.590">
    <property type="entry name" value="Alpha-ketoglutarate-dependent dioxygenase AlkB-like"/>
    <property type="match status" value="1"/>
</dbReference>
<name>S7ZB98_PENO1</name>
<evidence type="ECO:0000256" key="4">
    <source>
        <dbReference type="ARBA" id="ARBA00022964"/>
    </source>
</evidence>
<dbReference type="STRING" id="933388.S7ZB98"/>
<proteinExistence type="inferred from homology"/>
<evidence type="ECO:0000256" key="7">
    <source>
        <dbReference type="ARBA" id="ARBA00023242"/>
    </source>
</evidence>
<dbReference type="InterPro" id="IPR037151">
    <property type="entry name" value="AlkB-like_sf"/>
</dbReference>
<dbReference type="GO" id="GO:0046872">
    <property type="term" value="F:metal ion binding"/>
    <property type="evidence" value="ECO:0007669"/>
    <property type="project" value="UniProtKB-KW"/>
</dbReference>
<dbReference type="InterPro" id="IPR027450">
    <property type="entry name" value="AlkB-like"/>
</dbReference>
<dbReference type="eggNOG" id="KOG3200">
    <property type="taxonomic scope" value="Eukaryota"/>
</dbReference>
<dbReference type="AlphaFoldDB" id="S7ZB98"/>
<organism evidence="10 11">
    <name type="scientific">Penicillium oxalicum (strain 114-2 / CGMCC 5302)</name>
    <name type="common">Penicillium decumbens</name>
    <dbReference type="NCBI Taxonomy" id="933388"/>
    <lineage>
        <taxon>Eukaryota</taxon>
        <taxon>Fungi</taxon>
        <taxon>Dikarya</taxon>
        <taxon>Ascomycota</taxon>
        <taxon>Pezizomycotina</taxon>
        <taxon>Eurotiomycetes</taxon>
        <taxon>Eurotiomycetidae</taxon>
        <taxon>Eurotiales</taxon>
        <taxon>Aspergillaceae</taxon>
        <taxon>Penicillium</taxon>
    </lineage>
</organism>
<keyword evidence="4" id="KW-0223">Dioxygenase</keyword>
<keyword evidence="5" id="KW-0560">Oxidoreductase</keyword>
<keyword evidence="7" id="KW-0539">Nucleus</keyword>
<dbReference type="GO" id="GO:0005634">
    <property type="term" value="C:nucleus"/>
    <property type="evidence" value="ECO:0007669"/>
    <property type="project" value="UniProtKB-SubCell"/>
</dbReference>
<evidence type="ECO:0000256" key="1">
    <source>
        <dbReference type="ARBA" id="ARBA00004123"/>
    </source>
</evidence>
<gene>
    <name evidence="10" type="ORF">PDE_02779</name>
</gene>
<dbReference type="InterPro" id="IPR005123">
    <property type="entry name" value="Oxoglu/Fe-dep_dioxygenase_dom"/>
</dbReference>
<keyword evidence="6" id="KW-0408">Iron</keyword>
<evidence type="ECO:0000256" key="2">
    <source>
        <dbReference type="ARBA" id="ARBA00007879"/>
    </source>
</evidence>
<dbReference type="Proteomes" id="UP000019376">
    <property type="component" value="Unassembled WGS sequence"/>
</dbReference>